<feature type="region of interest" description="Disordered" evidence="1">
    <location>
        <begin position="169"/>
        <end position="191"/>
    </location>
</feature>
<dbReference type="AlphaFoldDB" id="A0A547P708"/>
<proteinExistence type="predicted"/>
<name>A0A547P708_9SPHN</name>
<evidence type="ECO:0000313" key="2">
    <source>
        <dbReference type="EMBL" id="TRD09917.1"/>
    </source>
</evidence>
<sequence length="191" mass="19833">MTDVTLVPAEKRDELRAKIEASERRIAERTVADQAKEAAGAATTYVKENPLTVLGGAIAVGLVIGAMTNPGRRAAIGAASGAANAVSGAASGAARTVSTAAKKRGNAFGTLLADAAVAYGMKLIDSALTTARAGQDKFEDVSDSATAKAREARREADYFAGSAVDKGRAVTRRTRRRAERAVRDIKDRVSN</sequence>
<evidence type="ECO:0000313" key="3">
    <source>
        <dbReference type="Proteomes" id="UP000316343"/>
    </source>
</evidence>
<gene>
    <name evidence="2" type="ORF">FGU71_13000</name>
</gene>
<feature type="compositionally biased region" description="Basic residues" evidence="1">
    <location>
        <begin position="169"/>
        <end position="178"/>
    </location>
</feature>
<reference evidence="2 3" key="1">
    <citation type="submission" date="2019-06" db="EMBL/GenBank/DDBJ databases">
        <title>Erythrobacter insulae sp. nov., isolated from a tidal flat.</title>
        <authorList>
            <person name="Yoon J.-H."/>
        </authorList>
    </citation>
    <scope>NUCLEOTIDE SEQUENCE [LARGE SCALE GENOMIC DNA]</scope>
    <source>
        <strain evidence="2 3">JBTF-M21</strain>
    </source>
</reference>
<comment type="caution">
    <text evidence="2">The sequence shown here is derived from an EMBL/GenBank/DDBJ whole genome shotgun (WGS) entry which is preliminary data.</text>
</comment>
<dbReference type="RefSeq" id="WP_142789207.1">
    <property type="nucleotide sequence ID" value="NZ_VHJK01000002.1"/>
</dbReference>
<dbReference type="EMBL" id="VHJK01000002">
    <property type="protein sequence ID" value="TRD09917.1"/>
    <property type="molecule type" value="Genomic_DNA"/>
</dbReference>
<accession>A0A547P708</accession>
<dbReference type="OrthoDB" id="7392179at2"/>
<protein>
    <submittedName>
        <fullName evidence="2">Uncharacterized protein</fullName>
    </submittedName>
</protein>
<organism evidence="2 3">
    <name type="scientific">Erythrobacter insulae</name>
    <dbReference type="NCBI Taxonomy" id="2584124"/>
    <lineage>
        <taxon>Bacteria</taxon>
        <taxon>Pseudomonadati</taxon>
        <taxon>Pseudomonadota</taxon>
        <taxon>Alphaproteobacteria</taxon>
        <taxon>Sphingomonadales</taxon>
        <taxon>Erythrobacteraceae</taxon>
        <taxon>Erythrobacter/Porphyrobacter group</taxon>
        <taxon>Erythrobacter</taxon>
    </lineage>
</organism>
<dbReference type="Proteomes" id="UP000316343">
    <property type="component" value="Unassembled WGS sequence"/>
</dbReference>
<evidence type="ECO:0000256" key="1">
    <source>
        <dbReference type="SAM" id="MobiDB-lite"/>
    </source>
</evidence>
<feature type="compositionally biased region" description="Basic and acidic residues" evidence="1">
    <location>
        <begin position="179"/>
        <end position="191"/>
    </location>
</feature>
<keyword evidence="3" id="KW-1185">Reference proteome</keyword>